<dbReference type="GO" id="GO:0009311">
    <property type="term" value="P:oligosaccharide metabolic process"/>
    <property type="evidence" value="ECO:0007669"/>
    <property type="project" value="InterPro"/>
</dbReference>
<dbReference type="InterPro" id="IPR012341">
    <property type="entry name" value="6hp_glycosidase-like_sf"/>
</dbReference>
<comment type="caution">
    <text evidence="5">The sequence shown here is derived from an EMBL/GenBank/DDBJ whole genome shotgun (WGS) entry which is preliminary data.</text>
</comment>
<evidence type="ECO:0000313" key="5">
    <source>
        <dbReference type="EMBL" id="NBC71756.1"/>
    </source>
</evidence>
<evidence type="ECO:0000256" key="3">
    <source>
        <dbReference type="ARBA" id="ARBA00023295"/>
    </source>
</evidence>
<dbReference type="Proteomes" id="UP000558113">
    <property type="component" value="Unassembled WGS sequence"/>
</dbReference>
<evidence type="ECO:0000313" key="6">
    <source>
        <dbReference type="Proteomes" id="UP000558113"/>
    </source>
</evidence>
<comment type="similarity">
    <text evidence="1">Belongs to the glycosyl hydrolase 63 family.</text>
</comment>
<evidence type="ECO:0000256" key="2">
    <source>
        <dbReference type="ARBA" id="ARBA00022801"/>
    </source>
</evidence>
<dbReference type="OrthoDB" id="9798687at2"/>
<dbReference type="Pfam" id="PF22422">
    <property type="entry name" value="MGH1-like_GH"/>
    <property type="match status" value="1"/>
</dbReference>
<sequence>MPIGESSRGTEHAAAISRESNEWLLGCEGEPAEYEGIVRVPRSGALRLHWRSPRPVRIWFDGLPVVDEPLYWRSFQREIRGAFVIPCRKGEWSIRIRTGERPSFAPYAAANCPSRNREKVLRAIRETRPDVIRLEGIVLPDCAAPPSVALRFDPIQHREGGIVYQRVEAKPLPDPFEDPSGDCRTTAERRTPPLHIASSRVPYETGFAEAGDCAPGLRVAYVPVADELDPLPALRGEEEEARAEPLLEIVRTDDLLLRTERSDMPVPVAFPVFESLGRLAPEQEYRRFTWPTRDELAAAVPIPVLPDEWAALAGLYDEAWIMLLGLIREPRPDSGLPNGYISTGSNFPHNQFLWDTAFTAIAAKYGFRALPAHASLDVVYATQFDGGYIHRELDVRDKQPVLYEPDFGPNPPILTLAEWSLASLTGDRLRLKRTYPALKAYHRWIVRNRRQANGTYWTTGLANGLDNSPSYGNGYPCLTAQMIHDAELLGRIAGLLGYGEEAEAWEREREETAAALNERLWDPDARIYSASLDEGGHNPNKIVTAFWPLLAGSVPPERAEELEKHLTDPASFWRPHPIPSTAADSPYFDPAGDYWRGSVWAPTNYAAIRGFQRSGRTELARETALKHLNAILAVHRGTGRFWENYGSEETAKGSASAPDYSWTALGPVALLLETVIGLEPDALHGSLRWSPPLRRAVGVKRYPLGSATIDAELKEEQDGWHAHVRTDKPFLLSLTLGGDTREFRCRAGHQRWAIAMPDGPC</sequence>
<dbReference type="Gene3D" id="1.50.10.10">
    <property type="match status" value="1"/>
</dbReference>
<dbReference type="EMBL" id="JAAAMU010000013">
    <property type="protein sequence ID" value="NBC71756.1"/>
    <property type="molecule type" value="Genomic_DNA"/>
</dbReference>
<evidence type="ECO:0000259" key="4">
    <source>
        <dbReference type="Pfam" id="PF22422"/>
    </source>
</evidence>
<dbReference type="PANTHER" id="PTHR10412">
    <property type="entry name" value="MANNOSYL-OLIGOSACCHARIDE GLUCOSIDASE"/>
    <property type="match status" value="1"/>
</dbReference>
<name>A0A7X4YSJ5_9BACL</name>
<dbReference type="AlphaFoldDB" id="A0A7X4YSJ5"/>
<dbReference type="InterPro" id="IPR008928">
    <property type="entry name" value="6-hairpin_glycosidase_sf"/>
</dbReference>
<dbReference type="InterPro" id="IPR004888">
    <property type="entry name" value="Glycoside_hydrolase_63"/>
</dbReference>
<dbReference type="RefSeq" id="WP_161702033.1">
    <property type="nucleotide sequence ID" value="NZ_JAAAMU010000013.1"/>
</dbReference>
<keyword evidence="2" id="KW-0378">Hydrolase</keyword>
<accession>A0A7X4YSJ5</accession>
<evidence type="ECO:0000256" key="1">
    <source>
        <dbReference type="ARBA" id="ARBA00010833"/>
    </source>
</evidence>
<gene>
    <name evidence="5" type="ORF">GT003_22390</name>
</gene>
<dbReference type="GO" id="GO:0004573">
    <property type="term" value="F:Glc3Man9GlcNAc2 oligosaccharide glucosidase activity"/>
    <property type="evidence" value="ECO:0007669"/>
    <property type="project" value="InterPro"/>
</dbReference>
<keyword evidence="6" id="KW-1185">Reference proteome</keyword>
<dbReference type="GO" id="GO:0006487">
    <property type="term" value="P:protein N-linked glycosylation"/>
    <property type="evidence" value="ECO:0007669"/>
    <property type="project" value="TreeGrafter"/>
</dbReference>
<feature type="domain" description="Mannosylglycerate hydrolase MGH1-like glycoside hydrolase" evidence="4">
    <location>
        <begin position="350"/>
        <end position="663"/>
    </location>
</feature>
<keyword evidence="3" id="KW-0326">Glycosidase</keyword>
<proteinExistence type="inferred from homology"/>
<protein>
    <recommendedName>
        <fullName evidence="4">Mannosylglycerate hydrolase MGH1-like glycoside hydrolase domain-containing protein</fullName>
    </recommendedName>
</protein>
<dbReference type="PANTHER" id="PTHR10412:SF11">
    <property type="entry name" value="MANNOSYL-OLIGOSACCHARIDE GLUCOSIDASE"/>
    <property type="match status" value="1"/>
</dbReference>
<organism evidence="5 6">
    <name type="scientific">Paenibacillus sacheonensis</name>
    <dbReference type="NCBI Taxonomy" id="742054"/>
    <lineage>
        <taxon>Bacteria</taxon>
        <taxon>Bacillati</taxon>
        <taxon>Bacillota</taxon>
        <taxon>Bacilli</taxon>
        <taxon>Bacillales</taxon>
        <taxon>Paenibacillaceae</taxon>
        <taxon>Paenibacillus</taxon>
    </lineage>
</organism>
<reference evidence="5 6" key="1">
    <citation type="submission" date="2020-01" db="EMBL/GenBank/DDBJ databases">
        <title>Paenibacillus soybeanensis sp. nov. isolated from the nodules of soybean (Glycine max(L.) Merr).</title>
        <authorList>
            <person name="Wang H."/>
        </authorList>
    </citation>
    <scope>NUCLEOTIDE SEQUENCE [LARGE SCALE GENOMIC DNA]</scope>
    <source>
        <strain evidence="5 6">DSM 23054</strain>
    </source>
</reference>
<dbReference type="SUPFAM" id="SSF48208">
    <property type="entry name" value="Six-hairpin glycosidases"/>
    <property type="match status" value="1"/>
</dbReference>
<dbReference type="InterPro" id="IPR054491">
    <property type="entry name" value="MGH1-like_GH"/>
</dbReference>